<reference evidence="1" key="2">
    <citation type="journal article" date="2022" name="New Phytol.">
        <title>Evolutionary transition to the ectomycorrhizal habit in the genomes of a hyperdiverse lineage of mushroom-forming fungi.</title>
        <authorList>
            <person name="Looney B."/>
            <person name="Miyauchi S."/>
            <person name="Morin E."/>
            <person name="Drula E."/>
            <person name="Courty P.E."/>
            <person name="Kohler A."/>
            <person name="Kuo A."/>
            <person name="LaButti K."/>
            <person name="Pangilinan J."/>
            <person name="Lipzen A."/>
            <person name="Riley R."/>
            <person name="Andreopoulos W."/>
            <person name="He G."/>
            <person name="Johnson J."/>
            <person name="Nolan M."/>
            <person name="Tritt A."/>
            <person name="Barry K.W."/>
            <person name="Grigoriev I.V."/>
            <person name="Nagy L.G."/>
            <person name="Hibbett D."/>
            <person name="Henrissat B."/>
            <person name="Matheny P.B."/>
            <person name="Labbe J."/>
            <person name="Martin F.M."/>
        </authorList>
    </citation>
    <scope>NUCLEOTIDE SEQUENCE</scope>
    <source>
        <strain evidence="1">EC-137</strain>
    </source>
</reference>
<dbReference type="Proteomes" id="UP000814128">
    <property type="component" value="Unassembled WGS sequence"/>
</dbReference>
<sequence>MTRGARARVSGPSAQAPAAPPHTSTCPPATLFSARPRGPRPFRPPLAPDAALGRPSPPTPRAVHHSIIAAPDVATSALSRYRFRPFPPPVSATATRVPSSPCLAPRLCGSVGGARGCGVPRQTDAGVSKSRRAGTPRPPPPARKRRGLSPARAPAPQSFHAPRRGPADCARAPGPAPRSSAPCGRPSRAPHSHAVVAIAASCPPTAPRSPRMRLRPPRPLRRVRAARSFFPPNCMHPRDPSLQARAARSPFPARADPVPVARAVTRSRSSAPAQPRFRIRACTYPAARPPQPASPLAHTHAPPARRRLLYSTHPPPSAIVLPIQAPPPATTPSWDA</sequence>
<gene>
    <name evidence="1" type="ORF">K488DRAFT_88742</name>
</gene>
<evidence type="ECO:0000313" key="2">
    <source>
        <dbReference type="Proteomes" id="UP000814128"/>
    </source>
</evidence>
<organism evidence="1 2">
    <name type="scientific">Vararia minispora EC-137</name>
    <dbReference type="NCBI Taxonomy" id="1314806"/>
    <lineage>
        <taxon>Eukaryota</taxon>
        <taxon>Fungi</taxon>
        <taxon>Dikarya</taxon>
        <taxon>Basidiomycota</taxon>
        <taxon>Agaricomycotina</taxon>
        <taxon>Agaricomycetes</taxon>
        <taxon>Russulales</taxon>
        <taxon>Lachnocladiaceae</taxon>
        <taxon>Vararia</taxon>
    </lineage>
</organism>
<evidence type="ECO:0000313" key="1">
    <source>
        <dbReference type="EMBL" id="KAI0029448.1"/>
    </source>
</evidence>
<name>A0ACB8QCU4_9AGAM</name>
<accession>A0ACB8QCU4</accession>
<protein>
    <submittedName>
        <fullName evidence="1">Uncharacterized protein</fullName>
    </submittedName>
</protein>
<dbReference type="EMBL" id="MU273676">
    <property type="protein sequence ID" value="KAI0029448.1"/>
    <property type="molecule type" value="Genomic_DNA"/>
</dbReference>
<comment type="caution">
    <text evidence="1">The sequence shown here is derived from an EMBL/GenBank/DDBJ whole genome shotgun (WGS) entry which is preliminary data.</text>
</comment>
<proteinExistence type="predicted"/>
<keyword evidence="2" id="KW-1185">Reference proteome</keyword>
<reference evidence="1" key="1">
    <citation type="submission" date="2021-02" db="EMBL/GenBank/DDBJ databases">
        <authorList>
            <consortium name="DOE Joint Genome Institute"/>
            <person name="Ahrendt S."/>
            <person name="Looney B.P."/>
            <person name="Miyauchi S."/>
            <person name="Morin E."/>
            <person name="Drula E."/>
            <person name="Courty P.E."/>
            <person name="Chicoki N."/>
            <person name="Fauchery L."/>
            <person name="Kohler A."/>
            <person name="Kuo A."/>
            <person name="Labutti K."/>
            <person name="Pangilinan J."/>
            <person name="Lipzen A."/>
            <person name="Riley R."/>
            <person name="Andreopoulos W."/>
            <person name="He G."/>
            <person name="Johnson J."/>
            <person name="Barry K.W."/>
            <person name="Grigoriev I.V."/>
            <person name="Nagy L."/>
            <person name="Hibbett D."/>
            <person name="Henrissat B."/>
            <person name="Matheny P.B."/>
            <person name="Labbe J."/>
            <person name="Martin F."/>
        </authorList>
    </citation>
    <scope>NUCLEOTIDE SEQUENCE</scope>
    <source>
        <strain evidence="1">EC-137</strain>
    </source>
</reference>